<keyword evidence="8" id="KW-1185">Reference proteome</keyword>
<keyword evidence="4 6" id="KW-0472">Membrane</keyword>
<feature type="transmembrane region" description="Helical" evidence="6">
    <location>
        <begin position="288"/>
        <end position="308"/>
    </location>
</feature>
<keyword evidence="1" id="KW-1003">Cell membrane</keyword>
<keyword evidence="2 6" id="KW-0812">Transmembrane</keyword>
<evidence type="ECO:0000256" key="3">
    <source>
        <dbReference type="ARBA" id="ARBA00022989"/>
    </source>
</evidence>
<evidence type="ECO:0000313" key="7">
    <source>
        <dbReference type="EMBL" id="MST33605.1"/>
    </source>
</evidence>
<evidence type="ECO:0000256" key="6">
    <source>
        <dbReference type="SAM" id="Phobius"/>
    </source>
</evidence>
<reference evidence="7 8" key="1">
    <citation type="submission" date="2019-11" db="EMBL/GenBank/DDBJ databases">
        <title>Acidiferrimicrobium australis gen. nov., sp. nov., an acidophilic and obligately heterotrophic, member of the Actinobacteria that catalyses dissimilatory oxido- reduction of iron isolated from metal-rich acidic water in Chile.</title>
        <authorList>
            <person name="Gonzalez D."/>
            <person name="Huber K."/>
            <person name="Hedrich S."/>
            <person name="Rojas-Villalobos C."/>
            <person name="Quatrini R."/>
            <person name="Dinamarca M.A."/>
            <person name="Schwarz A."/>
            <person name="Canales C."/>
            <person name="Nancucheo I."/>
        </authorList>
    </citation>
    <scope>NUCLEOTIDE SEQUENCE [LARGE SCALE GENOMIC DNA]</scope>
    <source>
        <strain evidence="7 8">USS-CCA1</strain>
    </source>
</reference>
<feature type="transmembrane region" description="Helical" evidence="6">
    <location>
        <begin position="263"/>
        <end position="281"/>
    </location>
</feature>
<sequence>MRSPAELPRRMPRTSRRFRIGVLVAIVVLIVVLSSARGVARFYTSYLWFREVHFSSVFRGMLLTKIVLALVFCALFFVLMWVSLMLADRWAPRVLPSEQRDELVERYRAVVYPRGRLVRTLTAVVFALFAGIGANAQWNNWDLFRYGGSFGVRDPQFHRDVGFYVFKLPFIEFLLGWAFGAVVVLLLVTAVAQYLNGGIRFQGPGPRVTPAVKAHLSVLLGLLAIIQAVSYYFARLQLVLSHAHVVDGATATSVHANLPADDLLIGIAVIAAALFLLNIRFRGWTLPLTAVVVWVVVWVVAGNIYPALYQAVRVNPSELNQESRYIARNIAMTRRAYGLDHVTVASTSFNSTNSQTVSSSQIQGDSPQARANRQTLANVQVADPKILATTFDNLQSLRSFYGINNLSVDRYLLDVNGKETYTETLLGVRELTNQVPSGFTTSRLQYTHGYGAVVAPATQQGFSPTGYANFTLQNVPPQGVPALSEQGAEVYFGRGSDSGGYVIADSKLPEIDYEDNAGNEATNHYTGSGGVRIDNFFRRAAFALSFNSLDILLSGQVTDHSRILYNRNLMARVQKAAPFLKYDSNPYAAIVGGQLYWIADGYTTTDNYPYSQQADTSRLPASSGLSGSFNYVRNSVKVVVNAYTGRMYFFVVDPSDPIIRTYERVFPRLFTPGSQADVLIPGITAHFRYPQNLFTVQTNMWGRYHLTSPSAFYTQANAWSISEDPGSGHPSSPTRTTTTLATGQIVTRYKLFNPQYELAAMPGTTQQQFLLAQPFVPVASQANRQNLTAVMYASSNQSDYGKLTVYETPSNQVVNGPRFVSQDINSNPQISYEFTYLDQQGSSVQLGNVVTVPVANTMLYVQPVYVSSVTNAVPELKDVIVVYDNVAYHSGNASLDAALCAITNPDGSRPFSSYCSTSAAQRPTTPVPNQSGRGSTSPTTRTTTPSTTIPPPSTAPSGSVRSLLAAAQQAFQQANKALAAGDLGQYQADIKQAEADVAAAQRQSGTRGSATTTTTTPRSSSTTTAGGG</sequence>
<feature type="transmembrane region" description="Helical" evidence="6">
    <location>
        <begin position="62"/>
        <end position="87"/>
    </location>
</feature>
<dbReference type="EMBL" id="WJHE01000658">
    <property type="protein sequence ID" value="MST33605.1"/>
    <property type="molecule type" value="Genomic_DNA"/>
</dbReference>
<feature type="transmembrane region" description="Helical" evidence="6">
    <location>
        <begin position="117"/>
        <end position="138"/>
    </location>
</feature>
<dbReference type="PANTHER" id="PTHR39344">
    <property type="entry name" value="UPF0182 PROTEIN SLL1060"/>
    <property type="match status" value="1"/>
</dbReference>
<comment type="caution">
    <text evidence="7">The sequence shown here is derived from an EMBL/GenBank/DDBJ whole genome shotgun (WGS) entry which is preliminary data.</text>
</comment>
<evidence type="ECO:0000256" key="5">
    <source>
        <dbReference type="SAM" id="MobiDB-lite"/>
    </source>
</evidence>
<evidence type="ECO:0000256" key="2">
    <source>
        <dbReference type="ARBA" id="ARBA00022692"/>
    </source>
</evidence>
<dbReference type="PANTHER" id="PTHR39344:SF1">
    <property type="entry name" value="UPF0182 PROTEIN SLL1060"/>
    <property type="match status" value="1"/>
</dbReference>
<feature type="region of interest" description="Disordered" evidence="5">
    <location>
        <begin position="995"/>
        <end position="1028"/>
    </location>
</feature>
<feature type="compositionally biased region" description="Low complexity" evidence="5">
    <location>
        <begin position="935"/>
        <end position="947"/>
    </location>
</feature>
<feature type="compositionally biased region" description="Low complexity" evidence="5">
    <location>
        <begin position="1004"/>
        <end position="1028"/>
    </location>
</feature>
<dbReference type="Pfam" id="PF03699">
    <property type="entry name" value="UPF0182"/>
    <property type="match status" value="1"/>
</dbReference>
<protein>
    <submittedName>
        <fullName evidence="7">Uncharacterized protein</fullName>
    </submittedName>
</protein>
<organism evidence="7 8">
    <name type="scientific">Acidiferrimicrobium australe</name>
    <dbReference type="NCBI Taxonomy" id="2664430"/>
    <lineage>
        <taxon>Bacteria</taxon>
        <taxon>Bacillati</taxon>
        <taxon>Actinomycetota</taxon>
        <taxon>Acidimicrobiia</taxon>
        <taxon>Acidimicrobiales</taxon>
        <taxon>Acidimicrobiaceae</taxon>
        <taxon>Acidiferrimicrobium</taxon>
    </lineage>
</organism>
<evidence type="ECO:0000256" key="4">
    <source>
        <dbReference type="ARBA" id="ARBA00023136"/>
    </source>
</evidence>
<dbReference type="InterPro" id="IPR005372">
    <property type="entry name" value="UPF0182"/>
</dbReference>
<feature type="region of interest" description="Disordered" evidence="5">
    <location>
        <begin position="913"/>
        <end position="960"/>
    </location>
</feature>
<evidence type="ECO:0000256" key="1">
    <source>
        <dbReference type="ARBA" id="ARBA00022475"/>
    </source>
</evidence>
<gene>
    <name evidence="7" type="ORF">GHK86_12850</name>
</gene>
<dbReference type="Proteomes" id="UP000437736">
    <property type="component" value="Unassembled WGS sequence"/>
</dbReference>
<proteinExistence type="predicted"/>
<keyword evidence="3 6" id="KW-1133">Transmembrane helix</keyword>
<feature type="compositionally biased region" description="Polar residues" evidence="5">
    <location>
        <begin position="913"/>
        <end position="934"/>
    </location>
</feature>
<name>A0ABW9QVN8_9ACTN</name>
<accession>A0ABW9QVN8</accession>
<feature type="transmembrane region" description="Helical" evidence="6">
    <location>
        <begin position="216"/>
        <end position="234"/>
    </location>
</feature>
<evidence type="ECO:0000313" key="8">
    <source>
        <dbReference type="Proteomes" id="UP000437736"/>
    </source>
</evidence>
<feature type="transmembrane region" description="Helical" evidence="6">
    <location>
        <begin position="174"/>
        <end position="195"/>
    </location>
</feature>